<dbReference type="Pfam" id="PF00857">
    <property type="entry name" value="Isochorismatase"/>
    <property type="match status" value="1"/>
</dbReference>
<dbReference type="PANTHER" id="PTHR43540:SF15">
    <property type="entry name" value="BLR5631 PROTEIN"/>
    <property type="match status" value="1"/>
</dbReference>
<keyword evidence="1" id="KW-0378">Hydrolase</keyword>
<name>A0A7S8C207_9HYPH</name>
<dbReference type="InterPro" id="IPR050272">
    <property type="entry name" value="Isochorismatase-like_hydrls"/>
</dbReference>
<dbReference type="GO" id="GO:0016787">
    <property type="term" value="F:hydrolase activity"/>
    <property type="evidence" value="ECO:0007669"/>
    <property type="project" value="UniProtKB-KW"/>
</dbReference>
<accession>A0A7S8C207</accession>
<sequence length="216" mass="23978">MRPAVEEDRGFIRPQTAPLLVMVDMQREYVEEGRPLYLHEIDGSLARCKALLDTARARNWDVAHVFWRCSGPLFNPRTPYWEAIDGFHARATSEKVFFKSEPSAYSSETFARMMADRQPAVTYLAGYQGTLACLWTMVDAHERGHDMVFVGDGSHSAATDAAGEAQTHSTLVEIVRQFADVVSVQEVVGENEGTARPMAETGADLMDRPVLAARAV</sequence>
<evidence type="ECO:0000259" key="2">
    <source>
        <dbReference type="Pfam" id="PF00857"/>
    </source>
</evidence>
<evidence type="ECO:0000313" key="4">
    <source>
        <dbReference type="Proteomes" id="UP000593594"/>
    </source>
</evidence>
<protein>
    <submittedName>
        <fullName evidence="3">Isochorismatase family protein</fullName>
    </submittedName>
</protein>
<evidence type="ECO:0000313" key="3">
    <source>
        <dbReference type="EMBL" id="QPC41904.1"/>
    </source>
</evidence>
<feature type="domain" description="Isochorismatase-like" evidence="2">
    <location>
        <begin position="19"/>
        <end position="185"/>
    </location>
</feature>
<dbReference type="Gene3D" id="3.40.50.850">
    <property type="entry name" value="Isochorismatase-like"/>
    <property type="match status" value="1"/>
</dbReference>
<dbReference type="InterPro" id="IPR036380">
    <property type="entry name" value="Isochorismatase-like_sf"/>
</dbReference>
<dbReference type="RefSeq" id="WP_213163130.1">
    <property type="nucleotide sequence ID" value="NZ_CP058214.1"/>
</dbReference>
<evidence type="ECO:0000256" key="1">
    <source>
        <dbReference type="ARBA" id="ARBA00022801"/>
    </source>
</evidence>
<keyword evidence="4" id="KW-1185">Reference proteome</keyword>
<dbReference type="AlphaFoldDB" id="A0A7S8C207"/>
<dbReference type="PANTHER" id="PTHR43540">
    <property type="entry name" value="PEROXYUREIDOACRYLATE/UREIDOACRYLATE AMIDOHYDROLASE-RELATED"/>
    <property type="match status" value="1"/>
</dbReference>
<dbReference type="InterPro" id="IPR000868">
    <property type="entry name" value="Isochorismatase-like_dom"/>
</dbReference>
<proteinExistence type="predicted"/>
<dbReference type="SUPFAM" id="SSF52499">
    <property type="entry name" value="Isochorismatase-like hydrolases"/>
    <property type="match status" value="1"/>
</dbReference>
<organism evidence="3 4">
    <name type="scientific">Kaustia mangrovi</name>
    <dbReference type="NCBI Taxonomy" id="2593653"/>
    <lineage>
        <taxon>Bacteria</taxon>
        <taxon>Pseudomonadati</taxon>
        <taxon>Pseudomonadota</taxon>
        <taxon>Alphaproteobacteria</taxon>
        <taxon>Hyphomicrobiales</taxon>
        <taxon>Parvibaculaceae</taxon>
        <taxon>Kaustia</taxon>
    </lineage>
</organism>
<dbReference type="KEGG" id="kmn:HW532_03720"/>
<gene>
    <name evidence="3" type="ORF">HW532_03720</name>
</gene>
<dbReference type="EMBL" id="CP058214">
    <property type="protein sequence ID" value="QPC41904.1"/>
    <property type="molecule type" value="Genomic_DNA"/>
</dbReference>
<reference evidence="3 4" key="1">
    <citation type="submission" date="2020-06" db="EMBL/GenBank/DDBJ databases">
        <title>Genome sequence of 2 isolates from Red Sea Mangroves.</title>
        <authorList>
            <person name="Sefrji F."/>
            <person name="Michoud G."/>
            <person name="Merlino G."/>
            <person name="Daffonchio D."/>
        </authorList>
    </citation>
    <scope>NUCLEOTIDE SEQUENCE [LARGE SCALE GENOMIC DNA]</scope>
    <source>
        <strain evidence="3 4">R1DC25</strain>
    </source>
</reference>
<dbReference type="Proteomes" id="UP000593594">
    <property type="component" value="Chromosome"/>
</dbReference>